<reference evidence="2 3" key="1">
    <citation type="submission" date="2017-09" db="EMBL/GenBank/DDBJ databases">
        <title>Paracoccus alkalisoli sp. nov., isolated from saline alkaline soil.</title>
        <authorList>
            <person name="Dong X."/>
            <person name="Zhang G."/>
        </authorList>
    </citation>
    <scope>NUCLEOTIDE SEQUENCE [LARGE SCALE GENOMIC DNA]</scope>
    <source>
        <strain evidence="2 3">WN007</strain>
    </source>
</reference>
<sequence>MLAALALAAAQALSPAATAFVDDATARLLAGEELAPDFPVRLQALPPDQRLMVIVYLRRAGFLSDVVMPVDWVISPASPALEPEPEDHE</sequence>
<evidence type="ECO:0000313" key="3">
    <source>
        <dbReference type="Proteomes" id="UP000218023"/>
    </source>
</evidence>
<feature type="signal peptide" evidence="1">
    <location>
        <begin position="1"/>
        <end position="19"/>
    </location>
</feature>
<protein>
    <submittedName>
        <fullName evidence="2">Uncharacterized protein</fullName>
    </submittedName>
</protein>
<dbReference type="EMBL" id="NSJZ01000004">
    <property type="protein sequence ID" value="PAU97735.1"/>
    <property type="molecule type" value="Genomic_DNA"/>
</dbReference>
<dbReference type="Proteomes" id="UP000218023">
    <property type="component" value="Unassembled WGS sequence"/>
</dbReference>
<proteinExistence type="predicted"/>
<evidence type="ECO:0000313" key="2">
    <source>
        <dbReference type="EMBL" id="PAU97735.1"/>
    </source>
</evidence>
<keyword evidence="3" id="KW-1185">Reference proteome</keyword>
<evidence type="ECO:0000256" key="1">
    <source>
        <dbReference type="SAM" id="SignalP"/>
    </source>
</evidence>
<accession>A0A2A2GLK0</accession>
<comment type="caution">
    <text evidence="2">The sequence shown here is derived from an EMBL/GenBank/DDBJ whole genome shotgun (WGS) entry which is preliminary data.</text>
</comment>
<name>A0A2A2GLK0_9RHOB</name>
<feature type="chain" id="PRO_5012335738" evidence="1">
    <location>
        <begin position="20"/>
        <end position="89"/>
    </location>
</feature>
<keyword evidence="1" id="KW-0732">Signal</keyword>
<dbReference type="AlphaFoldDB" id="A0A2A2GLK0"/>
<gene>
    <name evidence="2" type="ORF">CK240_07165</name>
</gene>
<organism evidence="2 3">
    <name type="scientific">Paracoccus salipaludis</name>
    <dbReference type="NCBI Taxonomy" id="2032623"/>
    <lineage>
        <taxon>Bacteria</taxon>
        <taxon>Pseudomonadati</taxon>
        <taxon>Pseudomonadota</taxon>
        <taxon>Alphaproteobacteria</taxon>
        <taxon>Rhodobacterales</taxon>
        <taxon>Paracoccaceae</taxon>
        <taxon>Paracoccus</taxon>
    </lineage>
</organism>